<dbReference type="PANTHER" id="PTHR32332">
    <property type="entry name" value="2-NITROPROPANE DIOXYGENASE"/>
    <property type="match status" value="1"/>
</dbReference>
<proteinExistence type="predicted"/>
<dbReference type="PANTHER" id="PTHR32332:SF20">
    <property type="entry name" value="2-NITROPROPANE DIOXYGENASE-LIKE PROTEIN"/>
    <property type="match status" value="1"/>
</dbReference>
<dbReference type="RefSeq" id="WP_161814931.1">
    <property type="nucleotide sequence ID" value="NZ_BLJN01000006.1"/>
</dbReference>
<keyword evidence="2" id="KW-0288">FMN</keyword>
<gene>
    <name evidence="4" type="ORF">GCM10011487_52940</name>
</gene>
<evidence type="ECO:0000256" key="3">
    <source>
        <dbReference type="ARBA" id="ARBA00023002"/>
    </source>
</evidence>
<evidence type="ECO:0000313" key="4">
    <source>
        <dbReference type="EMBL" id="GFE83294.1"/>
    </source>
</evidence>
<keyword evidence="5" id="KW-1185">Reference proteome</keyword>
<reference evidence="5" key="1">
    <citation type="submission" date="2020-01" db="EMBL/GenBank/DDBJ databases">
        <title>'Steroidobacter agaridevorans' sp. nov., agar-degrading bacteria isolated from rhizosphere soils.</title>
        <authorList>
            <person name="Ikenaga M."/>
            <person name="Kataoka M."/>
            <person name="Murouchi A."/>
            <person name="Katsuragi S."/>
            <person name="Sakai M."/>
        </authorList>
    </citation>
    <scope>NUCLEOTIDE SEQUENCE [LARGE SCALE GENOMIC DNA]</scope>
    <source>
        <strain evidence="5">YU21-B</strain>
    </source>
</reference>
<sequence>MRTRVTELLGTRYPIIQGGMQWVGTAELASAVSNAGALGILTALTQPTPEDLRKEIERCRTMTDQPFGVNLTILPAITPPPYAEYLQVIMDSGVKIVETAGNNPKDFIGKLKERGIKVVHKCTSVRHALSAERAGVDAVSIDGFECAGHPGEDDIPNLILIPAAVRALKIPVIASGGIGDGRGMAAAFALGAHGINMGTRFMVTKEAPIHDNIKQALAKAGERDTNLIFRTMHNTARVFKNAISNEVVSMEKKGAKFEEVRPLVAGVRGKQALREGNIDGGVISAGMVIGLIDDVPSCAELVERIVAECREHLRSAAALVAV</sequence>
<keyword evidence="4" id="KW-0503">Monooxygenase</keyword>
<evidence type="ECO:0000256" key="2">
    <source>
        <dbReference type="ARBA" id="ARBA00022643"/>
    </source>
</evidence>
<organism evidence="4 5">
    <name type="scientific">Steroidobacter agaridevorans</name>
    <dbReference type="NCBI Taxonomy" id="2695856"/>
    <lineage>
        <taxon>Bacteria</taxon>
        <taxon>Pseudomonadati</taxon>
        <taxon>Pseudomonadota</taxon>
        <taxon>Gammaproteobacteria</taxon>
        <taxon>Steroidobacterales</taxon>
        <taxon>Steroidobacteraceae</taxon>
        <taxon>Steroidobacter</taxon>
    </lineage>
</organism>
<dbReference type="InterPro" id="IPR013785">
    <property type="entry name" value="Aldolase_TIM"/>
</dbReference>
<dbReference type="InterPro" id="IPR004136">
    <property type="entry name" value="NMO"/>
</dbReference>
<keyword evidence="3" id="KW-0560">Oxidoreductase</keyword>
<dbReference type="Proteomes" id="UP000445000">
    <property type="component" value="Unassembled WGS sequence"/>
</dbReference>
<dbReference type="GO" id="GO:0018580">
    <property type="term" value="F:nitronate monooxygenase activity"/>
    <property type="evidence" value="ECO:0007669"/>
    <property type="project" value="InterPro"/>
</dbReference>
<comment type="caution">
    <text evidence="4">The sequence shown here is derived from an EMBL/GenBank/DDBJ whole genome shotgun (WGS) entry which is preliminary data.</text>
</comment>
<dbReference type="Pfam" id="PF03060">
    <property type="entry name" value="NMO"/>
    <property type="match status" value="1"/>
</dbReference>
<evidence type="ECO:0000256" key="1">
    <source>
        <dbReference type="ARBA" id="ARBA00022630"/>
    </source>
</evidence>
<dbReference type="SUPFAM" id="SSF51412">
    <property type="entry name" value="Inosine monophosphate dehydrogenase (IMPDH)"/>
    <property type="match status" value="1"/>
</dbReference>
<keyword evidence="1" id="KW-0285">Flavoprotein</keyword>
<dbReference type="AlphaFoldDB" id="A0A829YIV4"/>
<dbReference type="CDD" id="cd04730">
    <property type="entry name" value="NPD_like"/>
    <property type="match status" value="1"/>
</dbReference>
<dbReference type="EMBL" id="BLJN01000006">
    <property type="protein sequence ID" value="GFE83294.1"/>
    <property type="molecule type" value="Genomic_DNA"/>
</dbReference>
<dbReference type="Gene3D" id="3.20.20.70">
    <property type="entry name" value="Aldolase class I"/>
    <property type="match status" value="1"/>
</dbReference>
<evidence type="ECO:0000313" key="5">
    <source>
        <dbReference type="Proteomes" id="UP000445000"/>
    </source>
</evidence>
<accession>A0A829YIV4</accession>
<protein>
    <submittedName>
        <fullName evidence="4">Nitronate monooxygenase</fullName>
    </submittedName>
</protein>
<name>A0A829YIV4_9GAMM</name>